<sequence>MNTFTTSASVALRSATPKQLGPAWDNGWLVGETVFSHTGDFGTFSARVRDKLTDKFNVEGARVAKPLRSTDGRYNVAGWIASAYSAGSPAKRVDETALVALRLEEALEKAEVALPNAGTAQQREDVFAQAEKMAWAETGEAYRALDLSPGELTLGHADLLASVLYNGAQAPVITSIVPTAALRPRGYTAALVVVDGLIQEAVDEGICSRFGHIKHFDQLLLRAAAYRRYVNNLHPHSKTNVRSRIEHVENLLMSRVNGNM</sequence>
<evidence type="ECO:0008006" key="3">
    <source>
        <dbReference type="Google" id="ProtNLM"/>
    </source>
</evidence>
<protein>
    <recommendedName>
        <fullName evidence="3">TIGR02569 family protein</fullName>
    </recommendedName>
</protein>
<organism evidence="1 2">
    <name type="scientific">Corynebacterium incognita</name>
    <dbReference type="NCBI Taxonomy" id="2754725"/>
    <lineage>
        <taxon>Bacteria</taxon>
        <taxon>Bacillati</taxon>
        <taxon>Actinomycetota</taxon>
        <taxon>Actinomycetes</taxon>
        <taxon>Mycobacteriales</taxon>
        <taxon>Corynebacteriaceae</taxon>
        <taxon>Corynebacterium</taxon>
    </lineage>
</organism>
<evidence type="ECO:0000313" key="2">
    <source>
        <dbReference type="Proteomes" id="UP000515743"/>
    </source>
</evidence>
<dbReference type="Proteomes" id="UP000515743">
    <property type="component" value="Chromosome"/>
</dbReference>
<keyword evidence="2" id="KW-1185">Reference proteome</keyword>
<dbReference type="EMBL" id="CP059404">
    <property type="protein sequence ID" value="QNE90586.1"/>
    <property type="molecule type" value="Genomic_DNA"/>
</dbReference>
<dbReference type="AlphaFoldDB" id="A0A7G7CSM0"/>
<gene>
    <name evidence="1" type="ORF">H0194_08405</name>
</gene>
<accession>A0A7G7CSM0</accession>
<proteinExistence type="predicted"/>
<name>A0A7G7CSM0_9CORY</name>
<reference evidence="1 2" key="1">
    <citation type="submission" date="2020-07" db="EMBL/GenBank/DDBJ databases">
        <title>Complete genome and description of Corynebacterium incognita strain Marseille-Q3630 sp. nov.</title>
        <authorList>
            <person name="Boxberger M."/>
        </authorList>
    </citation>
    <scope>NUCLEOTIDE SEQUENCE [LARGE SCALE GENOMIC DNA]</scope>
    <source>
        <strain evidence="1 2">Marseille-Q3630</strain>
    </source>
</reference>
<dbReference type="KEGG" id="cik:H0194_08405"/>
<evidence type="ECO:0000313" key="1">
    <source>
        <dbReference type="EMBL" id="QNE90586.1"/>
    </source>
</evidence>